<reference evidence="11 13" key="6">
    <citation type="journal article" date="2005" name="PLoS Comput. Biol.">
        <title>Combined evidence annotation of transposable elements in genome sequences.</title>
        <authorList>
            <person name="Quesneville H."/>
            <person name="Bergman C.M."/>
            <person name="Andrieu O."/>
            <person name="Autard D."/>
            <person name="Nouaud D."/>
            <person name="Ashburner M."/>
            <person name="Anxolabehere D."/>
        </authorList>
    </citation>
    <scope>NUCLEOTIDE SEQUENCE [LARGE SCALE GENOMIC DNA]</scope>
    <source>
        <strain evidence="13">Berkeley</strain>
    </source>
</reference>
<dbReference type="CTD" id="36372"/>
<comment type="subcellular location">
    <subcellularLocation>
        <location evidence="1 8">Nucleus</location>
    </subcellularLocation>
</comment>
<reference evidence="11 13" key="4">
    <citation type="journal article" date="2002" name="Genome Biol.">
        <title>The transposable elements of the Drosophila melanogaster euchromatin: a genomics perspective.</title>
        <authorList>
            <person name="Kaminker J.S."/>
            <person name="Bergman C.M."/>
            <person name="Kronmiller B."/>
            <person name="Carlson J."/>
            <person name="Svirskas R."/>
            <person name="Patel S."/>
            <person name="Frise E."/>
            <person name="Wheeler D.A."/>
            <person name="Lewis S.E."/>
            <person name="Rubin G.M."/>
            <person name="Ashburner M."/>
            <person name="Celniker S.E."/>
        </authorList>
    </citation>
    <scope>NUCLEOTIDE SEQUENCE [LARGE SCALE GENOMIC DNA]</scope>
    <source>
        <strain evidence="13">Berkeley</strain>
    </source>
</reference>
<keyword evidence="4 8" id="KW-0371">Homeobox</keyword>
<evidence type="ECO:0000256" key="9">
    <source>
        <dbReference type="SAM" id="MobiDB-lite"/>
    </source>
</evidence>
<organism evidence="11 13">
    <name type="scientific">Drosophila melanogaster</name>
    <name type="common">Fruit fly</name>
    <dbReference type="NCBI Taxonomy" id="7227"/>
    <lineage>
        <taxon>Eukaryota</taxon>
        <taxon>Metazoa</taxon>
        <taxon>Ecdysozoa</taxon>
        <taxon>Arthropoda</taxon>
        <taxon>Hexapoda</taxon>
        <taxon>Insecta</taxon>
        <taxon>Pterygota</taxon>
        <taxon>Neoptera</taxon>
        <taxon>Endopterygota</taxon>
        <taxon>Diptera</taxon>
        <taxon>Brachycera</taxon>
        <taxon>Muscomorpha</taxon>
        <taxon>Ephydroidea</taxon>
        <taxon>Drosophilidae</taxon>
        <taxon>Drosophila</taxon>
        <taxon>Sophophora</taxon>
    </lineage>
</organism>
<proteinExistence type="inferred from homology"/>
<keyword evidence="13" id="KW-1185">Reference proteome</keyword>
<evidence type="ECO:0000313" key="11">
    <source>
        <dbReference type="EMBL" id="AAO41402.1"/>
    </source>
</evidence>
<dbReference type="OrthoDB" id="10056939at2759"/>
<evidence type="ECO:0000256" key="4">
    <source>
        <dbReference type="ARBA" id="ARBA00023155"/>
    </source>
</evidence>
<accession>A1Z913</accession>
<evidence type="ECO:0000313" key="13">
    <source>
        <dbReference type="Proteomes" id="UP000000803"/>
    </source>
</evidence>
<reference evidence="11 13" key="5">
    <citation type="journal article" date="2002" name="Genome Biol.">
        <title>Heterochromatic sequences in a Drosophila whole-genome shotgun assembly.</title>
        <authorList>
            <person name="Hoskins R.A."/>
            <person name="Smith C.D."/>
            <person name="Carlson J.W."/>
            <person name="Carvalho A.B."/>
            <person name="Halpern A."/>
            <person name="Kaminker J.S."/>
            <person name="Kennedy C."/>
            <person name="Mungall C.J."/>
            <person name="Sullivan B.A."/>
            <person name="Sutton G.G."/>
            <person name="Yasuhara J.C."/>
            <person name="Wakimoto B.T."/>
            <person name="Myers E.W."/>
            <person name="Celniker S.E."/>
            <person name="Rubin G.M."/>
            <person name="Karpen G.H."/>
        </authorList>
    </citation>
    <scope>NUCLEOTIDE SEQUENCE [LARGE SCALE GENOMIC DNA]</scope>
    <source>
        <strain evidence="13">Berkeley</strain>
    </source>
</reference>
<dbReference type="BioGRID-ORCS" id="36372">
    <property type="hits" value="1 hit in 3 CRISPR screens"/>
</dbReference>
<dbReference type="InterPro" id="IPR050224">
    <property type="entry name" value="TALE_homeobox"/>
</dbReference>
<dbReference type="Pfam" id="PF05920">
    <property type="entry name" value="Homeobox_KN"/>
    <property type="match status" value="1"/>
</dbReference>
<keyword evidence="6 8" id="KW-0539">Nucleus</keyword>
<dbReference type="VEuPathDB" id="VectorBase:FBgn0033748"/>
<evidence type="ECO:0000256" key="5">
    <source>
        <dbReference type="ARBA" id="ARBA00023163"/>
    </source>
</evidence>
<dbReference type="Gene3D" id="1.10.10.60">
    <property type="entry name" value="Homeodomain-like"/>
    <property type="match status" value="1"/>
</dbReference>
<reference evidence="11 13" key="2">
    <citation type="journal article" date="2002" name="Genome Biol.">
        <title>Finishing a whole-genome shotgun: release 3 of the Drosophila melanogaster euchromatic genome sequence.</title>
        <authorList>
            <person name="Celniker S.E."/>
            <person name="Wheeler D.A."/>
            <person name="Kronmiller B."/>
            <person name="Carlson J.W."/>
            <person name="Halpern A."/>
            <person name="Patel S."/>
            <person name="Adams M."/>
            <person name="Champe M."/>
            <person name="Dugan S.P."/>
            <person name="Frise E."/>
            <person name="Hodgson A."/>
            <person name="George R.A."/>
            <person name="Hoskins R.A."/>
            <person name="Laverty T."/>
            <person name="Muzny D.M."/>
            <person name="Nelson C.R."/>
            <person name="Pacleb J.M."/>
            <person name="Park S."/>
            <person name="Pfeiffer B.D."/>
            <person name="Richards S."/>
            <person name="Sodergren E.J."/>
            <person name="Svirskas R."/>
            <person name="Tabor P.E."/>
            <person name="Wan K."/>
            <person name="Stapleton M."/>
            <person name="Sutton G.G."/>
            <person name="Venter C."/>
            <person name="Weinstock G."/>
            <person name="Scherer S.E."/>
            <person name="Myers E.W."/>
            <person name="Gibbs R.A."/>
            <person name="Rubin G.M."/>
        </authorList>
    </citation>
    <scope>NUCLEOTIDE SEQUENCE [LARGE SCALE GENOMIC DNA]</scope>
    <source>
        <strain evidence="13">Berkeley</strain>
    </source>
</reference>
<dbReference type="PANTHER" id="PTHR11850">
    <property type="entry name" value="HOMEOBOX PROTEIN TRANSCRIPTION FACTORS"/>
    <property type="match status" value="1"/>
</dbReference>
<reference evidence="11 13" key="10">
    <citation type="journal article" date="2015" name="G3 (Bethesda)">
        <title>Gene Model Annotations for Drosophila melanogaster: The Rule-Benders.</title>
        <authorList>
            <consortium name="FlyBase Consortium"/>
            <person name="Crosby M.A."/>
            <person name="Gramates L.S."/>
            <person name="Dos Santos G."/>
            <person name="Matthews B.B."/>
            <person name="St Pierre S.E."/>
            <person name="Zhou P."/>
            <person name="Schroeder A.J."/>
            <person name="Falls K."/>
            <person name="Emmert D.B."/>
            <person name="Russo S.M."/>
            <person name="Gelbart W.M."/>
            <person name="null"/>
        </authorList>
    </citation>
    <scope>NUCLEOTIDE SEQUENCE [LARGE SCALE GENOMIC DNA]</scope>
    <source>
        <strain evidence="13">Berkeley</strain>
    </source>
</reference>
<evidence type="ECO:0000256" key="7">
    <source>
        <dbReference type="ARBA" id="ARBA00038021"/>
    </source>
</evidence>
<reference evidence="11 13" key="1">
    <citation type="journal article" date="2000" name="Science">
        <title>The genome sequence of Drosophila melanogaster.</title>
        <authorList>
            <person name="Adams M.D."/>
            <person name="Celniker S.E."/>
            <person name="Holt R.A."/>
            <person name="Evans C.A."/>
            <person name="Gocayne J.D."/>
            <person name="Amanatides P.G."/>
            <person name="Scherer S.E."/>
            <person name="Li P.W."/>
            <person name="Hoskins R.A."/>
            <person name="Galle R.F."/>
            <person name="George R.A."/>
            <person name="Lewis S.E."/>
            <person name="Richards S."/>
            <person name="Ashburner M."/>
            <person name="Henderson S.N."/>
            <person name="Sutton G.G."/>
            <person name="Wortman J.R."/>
            <person name="Yandell M.D."/>
            <person name="Zhang Q."/>
            <person name="Chen L.X."/>
            <person name="Brandon R.C."/>
            <person name="Rogers Y.H."/>
            <person name="Blazej R.G."/>
            <person name="Champe M."/>
            <person name="Pfeiffer B.D."/>
            <person name="Wan K.H."/>
            <person name="Doyle C."/>
            <person name="Baxter E.G."/>
            <person name="Helt G."/>
            <person name="Nelson C.R."/>
            <person name="Gabor G.L."/>
            <person name="Abril J.F."/>
            <person name="Agbayani A."/>
            <person name="An H.J."/>
            <person name="Andrews-Pfannkoch C."/>
            <person name="Baldwin D."/>
            <person name="Ballew R.M."/>
            <person name="Basu A."/>
            <person name="Baxendale J."/>
            <person name="Bayraktaroglu L."/>
            <person name="Beasley E.M."/>
            <person name="Beeson K.Y."/>
            <person name="Benos P.V."/>
            <person name="Berman B.P."/>
            <person name="Bhandari D."/>
            <person name="Bolshakov S."/>
            <person name="Borkova D."/>
            <person name="Botchan M.R."/>
            <person name="Bouck J."/>
            <person name="Brokstein P."/>
            <person name="Brottier P."/>
            <person name="Burtis K.C."/>
            <person name="Busam D.A."/>
            <person name="Butler H."/>
            <person name="Cadieu E."/>
            <person name="Center A."/>
            <person name="Chandra I."/>
            <person name="Cherry J.M."/>
            <person name="Cawley S."/>
            <person name="Dahlke C."/>
            <person name="Davenport L.B."/>
            <person name="Davies P."/>
            <person name="de Pablos B."/>
            <person name="Delcher A."/>
            <person name="Deng Z."/>
            <person name="Mays A.D."/>
            <person name="Dew I."/>
            <person name="Dietz S.M."/>
            <person name="Dodson K."/>
            <person name="Doup L.E."/>
            <person name="Downes M."/>
            <person name="Dugan-Rocha S."/>
            <person name="Dunkov B.C."/>
            <person name="Dunn P."/>
            <person name="Durbin K.J."/>
            <person name="Evangelista C.C."/>
            <person name="Ferraz C."/>
            <person name="Ferriera S."/>
            <person name="Fleischmann W."/>
            <person name="Fosler C."/>
            <person name="Gabrielian A.E."/>
            <person name="Garg N.S."/>
            <person name="Gelbart W.M."/>
            <person name="Glasser K."/>
            <person name="Glodek A."/>
            <person name="Gong F."/>
            <person name="Gorrell J.H."/>
            <person name="Gu Z."/>
            <person name="Guan P."/>
            <person name="Harris M."/>
            <person name="Harris N.L."/>
            <person name="Harvey D."/>
            <person name="Heiman T.J."/>
            <person name="Hernandez J.R."/>
            <person name="Houck J."/>
            <person name="Hostin D."/>
            <person name="Houston K.A."/>
            <person name="Howland T.J."/>
            <person name="Wei M.H."/>
            <person name="Ibegwam C."/>
            <person name="Jalali M."/>
            <person name="Kalush F."/>
            <person name="Karpen G.H."/>
            <person name="Ke Z."/>
            <person name="Kennison J.A."/>
            <person name="Ketchum K.A."/>
            <person name="Kimmel B.E."/>
            <person name="Kodira C.D."/>
            <person name="Kraft C."/>
            <person name="Kravitz S."/>
            <person name="Kulp D."/>
            <person name="Lai Z."/>
            <person name="Lasko P."/>
            <person name="Lei Y."/>
            <person name="Levitsky A.A."/>
            <person name="Li J."/>
            <person name="Li Z."/>
            <person name="Liang Y."/>
            <person name="Lin X."/>
            <person name="Liu X."/>
            <person name="Mattei B."/>
            <person name="McIntosh T.C."/>
            <person name="McLeod M.P."/>
            <person name="McPherson D."/>
            <person name="Merkulov G."/>
            <person name="Milshina N.V."/>
            <person name="Mobarry C."/>
            <person name="Morris J."/>
            <person name="Moshrefi A."/>
            <person name="Mount S.M."/>
            <person name="Moy M."/>
            <person name="Murphy B."/>
            <person name="Murphy L."/>
            <person name="Muzny D.M."/>
            <person name="Nelson D.L."/>
            <person name="Nelson D.R."/>
            <person name="Nelson K.A."/>
            <person name="Nixon K."/>
            <person name="Nusskern D.R."/>
            <person name="Pacleb J.M."/>
            <person name="Palazzolo M."/>
            <person name="Pittman G.S."/>
            <person name="Pan S."/>
            <person name="Pollard J."/>
            <person name="Puri V."/>
            <person name="Reese M.G."/>
            <person name="Reinert K."/>
            <person name="Remington K."/>
            <person name="Saunders R.D."/>
            <person name="Scheeler F."/>
            <person name="Shen H."/>
            <person name="Shue B.C."/>
            <person name="Siden-Kiamos I."/>
            <person name="Simpson M."/>
            <person name="Skupski M.P."/>
            <person name="Smith T."/>
            <person name="Spier E."/>
            <person name="Spradling A.C."/>
            <person name="Stapleton M."/>
            <person name="Strong R."/>
            <person name="Sun E."/>
            <person name="Svirskas R."/>
            <person name="Tector C."/>
            <person name="Turner R."/>
            <person name="Venter E."/>
            <person name="Wang A.H."/>
            <person name="Wang X."/>
            <person name="Wang Z.Y."/>
            <person name="Wassarman D.A."/>
            <person name="Weinstock G.M."/>
            <person name="Weissenbach J."/>
            <person name="Williams S.M."/>
            <person name="WoodageT"/>
            <person name="Worley K.C."/>
            <person name="Wu D."/>
            <person name="Yang S."/>
            <person name="Yao Q.A."/>
            <person name="Ye J."/>
            <person name="Yeh R.F."/>
            <person name="Zaveri J.S."/>
            <person name="Zhan M."/>
            <person name="Zhang G."/>
            <person name="Zhao Q."/>
            <person name="Zheng L."/>
            <person name="Zheng X.H."/>
            <person name="Zhong F.N."/>
            <person name="Zhong W."/>
            <person name="Zhou X."/>
            <person name="Zhu S."/>
            <person name="Zhu X."/>
            <person name="Smith H.O."/>
            <person name="Gibbs R.A."/>
            <person name="Myers E.W."/>
            <person name="Rubin G.M."/>
            <person name="Venter J.C."/>
        </authorList>
    </citation>
    <scope>NUCLEOTIDE SEQUENCE [LARGE SCALE GENOMIC DNA]</scope>
    <source>
        <strain evidence="13">Berkeley</strain>
    </source>
</reference>
<dbReference type="eggNOG" id="KOG0773">
    <property type="taxonomic scope" value="Eukaryota"/>
</dbReference>
<dbReference type="PhylomeDB" id="A1Z913"/>
<dbReference type="DNASU" id="36372"/>
<evidence type="ECO:0000259" key="10">
    <source>
        <dbReference type="PROSITE" id="PS50071"/>
    </source>
</evidence>
<keyword evidence="5" id="KW-0804">Transcription</keyword>
<dbReference type="Proteomes" id="UP000000803">
    <property type="component" value="Chromosome 2R"/>
</dbReference>
<dbReference type="InParanoid" id="A1Z913"/>
<dbReference type="UCSC" id="CG8821-RB">
    <property type="organism name" value="d. melanogaster"/>
</dbReference>
<dbReference type="FunFam" id="1.10.10.60:FF:000059">
    <property type="entry name" value="TGFB-induced factor homeobox 1"/>
    <property type="match status" value="1"/>
</dbReference>
<keyword evidence="2" id="KW-0805">Transcription regulation</keyword>
<feature type="DNA-binding region" description="Homeobox" evidence="8">
    <location>
        <begin position="91"/>
        <end position="153"/>
    </location>
</feature>
<reference evidence="11 13" key="7">
    <citation type="journal article" date="2007" name="Science">
        <title>The Release 5.1 annotation of Drosophila melanogaster heterochromatin.</title>
        <authorList>
            <person name="Smith C.D."/>
            <person name="Shu S."/>
            <person name="Mungall C.J."/>
            <person name="Karpen G.H."/>
        </authorList>
    </citation>
    <scope>NUCLEOTIDE SEQUENCE [LARGE SCALE GENOMIC DNA]</scope>
    <source>
        <strain evidence="13">Berkeley</strain>
    </source>
</reference>
<dbReference type="OMA" id="DMMVDNL"/>
<dbReference type="SMR" id="A1Z913"/>
<dbReference type="InterPro" id="IPR009057">
    <property type="entry name" value="Homeodomain-like_sf"/>
</dbReference>
<evidence type="ECO:0000256" key="6">
    <source>
        <dbReference type="ARBA" id="ARBA00023242"/>
    </source>
</evidence>
<dbReference type="Reactome" id="R-DME-2173795">
    <property type="pathway name" value="Downregulation of SMAD2/3:SMAD4 transcriptional activity"/>
</dbReference>
<dbReference type="Bgee" id="FBgn0033748">
    <property type="expression patterns" value="Expressed in spermatocyte in testis and 18 other cell types or tissues"/>
</dbReference>
<dbReference type="PROSITE" id="PS50071">
    <property type="entry name" value="HOMEOBOX_2"/>
    <property type="match status" value="1"/>
</dbReference>
<dbReference type="GO" id="GO:0000987">
    <property type="term" value="F:cis-regulatory region sequence-specific DNA binding"/>
    <property type="evidence" value="ECO:0007669"/>
    <property type="project" value="UniProtKB-ARBA"/>
</dbReference>
<dbReference type="PaxDb" id="7227-FBpp0087056"/>
<dbReference type="IntAct" id="A1Z913">
    <property type="interactions" value="12"/>
</dbReference>
<dbReference type="GO" id="GO:0001654">
    <property type="term" value="P:eye development"/>
    <property type="evidence" value="ECO:0007669"/>
    <property type="project" value="UniProtKB-ARBA"/>
</dbReference>
<evidence type="ECO:0000256" key="1">
    <source>
        <dbReference type="ARBA" id="ARBA00004123"/>
    </source>
</evidence>
<dbReference type="FlyBase" id="FBgn0033748">
    <property type="gene designation" value="vis"/>
</dbReference>
<dbReference type="ExpressionAtlas" id="A1Z913">
    <property type="expression patterns" value="baseline and differential"/>
</dbReference>
<dbReference type="STRING" id="7227.FBpp0087056"/>
<dbReference type="InterPro" id="IPR001356">
    <property type="entry name" value="HD"/>
</dbReference>
<evidence type="ECO:0000256" key="8">
    <source>
        <dbReference type="PROSITE-ProRule" id="PRU00108"/>
    </source>
</evidence>
<evidence type="ECO:0000313" key="12">
    <source>
        <dbReference type="FlyBase" id="FBgn0033748"/>
    </source>
</evidence>
<dbReference type="GO" id="GO:0001228">
    <property type="term" value="F:DNA-binding transcription activator activity, RNA polymerase II-specific"/>
    <property type="evidence" value="ECO:0000314"/>
    <property type="project" value="FlyBase"/>
</dbReference>
<dbReference type="RefSeq" id="NP_788337.1">
    <property type="nucleotide sequence ID" value="NM_176157.2"/>
</dbReference>
<dbReference type="GO" id="GO:0007283">
    <property type="term" value="P:spermatogenesis"/>
    <property type="evidence" value="ECO:0000315"/>
    <property type="project" value="FlyBase"/>
</dbReference>
<name>A1Z913_DROME</name>
<sequence length="524" mass="58286">MISPEQEEVNMVLDRHVRQNIKDLMHEAHVHASLLNNEGRDRFHSDSSLDQDSLHAVVGNDLSTEQGANQVQNYHDMMVDSEHHVDINGSLRKRRGNLPKSSVKILKRWLYEHRYNAYPSDAEKFTLSQEANLTVLQVCNWFINARRRILPEMIRREGNDPLHFTISRRGKKVVGATEEVDGAGEIHEGIANVLTNFEQYVQGPNGQMVKMEPEYEDSVIYSWQQAIANNPMGFQSLHSSLQATMIDKIKNYQMRKAAAIGGSAVGSGGAGGSSSNSSPATSILPYSLFGQLPPEFDDEEKPRPPKRVRTRTVAAKSPRENAKQAKQKTGNKQETMYCYKDSYGGIVVSPRSEGEESAQGYESCGPNSEEEVRFETSHDWQSVIKTVFGTEEVSTSAGNNPGTSGSKASVQNTAIWNRNQTAKRDVNQQLTDFESELNIIQASEIQTIDPTNSNQQDIGDNLQADEVFTGAEAEAGQSQLSALSQGTSSDEEGKYKCLYYLVETAMAVRQNDDVQDDDFVYMGD</sequence>
<reference evidence="11 13" key="3">
    <citation type="journal article" date="2002" name="Genome Biol.">
        <title>Annotation of the Drosophila melanogaster euchromatic genome: a systematic review.</title>
        <authorList>
            <person name="Misra S."/>
            <person name="Crosby M.A."/>
            <person name="Mungall C.J."/>
            <person name="Matthews B.B."/>
            <person name="Campbell K.S."/>
            <person name="Hradecky P."/>
            <person name="Huang Y."/>
            <person name="Kaminker J.S."/>
            <person name="Millburn G.H."/>
            <person name="Prochnik S.E."/>
            <person name="Smith C.D."/>
            <person name="Tupy J.L."/>
            <person name="Whitfied E.J."/>
            <person name="Bayraktaroglu L."/>
            <person name="Berman B.P."/>
            <person name="Bettencourt B.R."/>
            <person name="Celniker S.E."/>
            <person name="de Grey A.D."/>
            <person name="Drysdale R.A."/>
            <person name="Harris N.L."/>
            <person name="Richter J."/>
            <person name="Russo S."/>
            <person name="Schroeder A.J."/>
            <person name="Shu S.Q."/>
            <person name="Stapleton M."/>
            <person name="Yamada C."/>
            <person name="Ashburner M."/>
            <person name="Gelbart W.M."/>
            <person name="Rubin G.M."/>
            <person name="Lewis S.E."/>
        </authorList>
    </citation>
    <scope>GENOME REANNOTATION</scope>
    <source>
        <strain evidence="13">Berkeley</strain>
    </source>
</reference>
<dbReference type="SUPFAM" id="SSF46689">
    <property type="entry name" value="Homeodomain-like"/>
    <property type="match status" value="1"/>
</dbReference>
<dbReference type="GO" id="GO:0005634">
    <property type="term" value="C:nucleus"/>
    <property type="evidence" value="ECO:0000314"/>
    <property type="project" value="FlyBase"/>
</dbReference>
<dbReference type="SMART" id="SM00389">
    <property type="entry name" value="HOX"/>
    <property type="match status" value="1"/>
</dbReference>
<keyword evidence="3 8" id="KW-0238">DNA-binding</keyword>
<evidence type="ECO:0000256" key="3">
    <source>
        <dbReference type="ARBA" id="ARBA00023125"/>
    </source>
</evidence>
<reference evidence="11 13" key="9">
    <citation type="journal article" date="2015" name="G3 (Bethesda)">
        <title>Gene Model Annotations for Drosophila melanogaster: Impact of High-Throughput Data.</title>
        <authorList>
            <consortium name="FlyBase Consortium"/>
            <person name="Matthews B.B."/>
            <person name="Dos Santos G."/>
            <person name="Crosby M.A."/>
            <person name="Emmert D.B."/>
            <person name="St Pierre S.E."/>
            <person name="Gramates L.S."/>
            <person name="Zhou P."/>
            <person name="Schroeder A.J."/>
            <person name="Falls K."/>
            <person name="Strelets V."/>
            <person name="Russo S.M."/>
            <person name="Gelbart W.M."/>
            <person name="null"/>
        </authorList>
    </citation>
    <scope>NUCLEOTIDE SEQUENCE [LARGE SCALE GENOMIC DNA]</scope>
    <source>
        <strain evidence="13">Berkeley</strain>
    </source>
</reference>
<dbReference type="FunCoup" id="A1Z913">
    <property type="interactions" value="67"/>
</dbReference>
<dbReference type="GO" id="GO:0048646">
    <property type="term" value="P:anatomical structure formation involved in morphogenesis"/>
    <property type="evidence" value="ECO:0007669"/>
    <property type="project" value="UniProtKB-ARBA"/>
</dbReference>
<dbReference type="AGR" id="FB:FBgn0033748"/>
<protein>
    <submittedName>
        <fullName evidence="11">Vismay, isoform B</fullName>
    </submittedName>
</protein>
<dbReference type="GO" id="GO:0009887">
    <property type="term" value="P:animal organ morphogenesis"/>
    <property type="evidence" value="ECO:0007669"/>
    <property type="project" value="UniProtKB-ARBA"/>
</dbReference>
<comment type="similarity">
    <text evidence="7">Belongs to the TALE/TGIF homeobox family.</text>
</comment>
<feature type="domain" description="Homeobox" evidence="10">
    <location>
        <begin position="89"/>
        <end position="152"/>
    </location>
</feature>
<reference evidence="11 13" key="8">
    <citation type="journal article" date="2007" name="Science">
        <title>Sequence finishing and mapping of Drosophila melanogaster heterochromatin.</title>
        <authorList>
            <person name="Hoskins R.A."/>
            <person name="Carlson J.W."/>
            <person name="Kennedy C."/>
            <person name="Acevedo D."/>
            <person name="Evans-Holm M."/>
            <person name="Frise E."/>
            <person name="Wan K.H."/>
            <person name="Park S."/>
            <person name="Mendez-Lago M."/>
            <person name="Rossi F."/>
            <person name="Villasante A."/>
            <person name="Dimitri P."/>
            <person name="Karpen G.H."/>
            <person name="Celniker S.E."/>
        </authorList>
    </citation>
    <scope>NUCLEOTIDE SEQUENCE [LARGE SCALE GENOMIC DNA]</scope>
    <source>
        <strain evidence="13">Berkeley</strain>
    </source>
</reference>
<dbReference type="GO" id="GO:0045893">
    <property type="term" value="P:positive regulation of DNA-templated transcription"/>
    <property type="evidence" value="ECO:0000314"/>
    <property type="project" value="FlyBase"/>
</dbReference>
<dbReference type="GeneID" id="36372"/>
<feature type="region of interest" description="Disordered" evidence="9">
    <location>
        <begin position="291"/>
        <end position="332"/>
    </location>
</feature>
<evidence type="ECO:0000256" key="2">
    <source>
        <dbReference type="ARBA" id="ARBA00023015"/>
    </source>
</evidence>
<gene>
    <name evidence="11 12" type="primary">vis</name>
    <name evidence="11" type="synonym">achi/vis</name>
    <name evidence="11" type="synonym">Dmel\CG8821</name>
    <name evidence="11" type="synonym">dTGIFa</name>
    <name evidence="11" type="synonym">TGIFa</name>
    <name evidence="11" type="synonym">zaa</name>
    <name evidence="11 12" type="ORF">CG8821</name>
    <name evidence="11" type="ORF">Dmel_CG8821</name>
</gene>
<dbReference type="CDD" id="cd00086">
    <property type="entry name" value="homeodomain"/>
    <property type="match status" value="1"/>
</dbReference>
<dbReference type="EMBL" id="AE013599">
    <property type="protein sequence ID" value="AAO41402.1"/>
    <property type="molecule type" value="Genomic_DNA"/>
</dbReference>
<dbReference type="AlphaFoldDB" id="A1Z913"/>
<dbReference type="InterPro" id="IPR008422">
    <property type="entry name" value="KN_HD"/>
</dbReference>
<reference evidence="11 13" key="11">
    <citation type="journal article" date="2015" name="Genome Res.">
        <title>The Release 6 reference sequence of the Drosophila melanogaster genome.</title>
        <authorList>
            <person name="Hoskins R.A."/>
            <person name="Carlson J.W."/>
            <person name="Wan K.H."/>
            <person name="Park S."/>
            <person name="Mendez I."/>
            <person name="Galle S.E."/>
            <person name="Booth B.W."/>
            <person name="Pfeiffer B.D."/>
            <person name="George R.A."/>
            <person name="Svirskas R."/>
            <person name="Krzywinski M."/>
            <person name="Schein J."/>
            <person name="Accardo M.C."/>
            <person name="Damia E."/>
            <person name="Messina G."/>
            <person name="Mendez-Lago M."/>
            <person name="de Pablos B."/>
            <person name="Demakova O.V."/>
            <person name="Andreyeva E.N."/>
            <person name="Boldyreva L.V."/>
            <person name="Marra M."/>
            <person name="Carvalho A.B."/>
            <person name="Dimitri P."/>
            <person name="Villasante A."/>
            <person name="Zhimulev I.F."/>
            <person name="Rubin G.M."/>
            <person name="Karpen G.H."/>
            <person name="Celniker S.E."/>
        </authorList>
    </citation>
    <scope>NUCLEOTIDE SEQUENCE [LARGE SCALE GENOMIC DNA]</scope>
    <source>
        <strain evidence="13">Berkeley</strain>
    </source>
</reference>